<dbReference type="SUPFAM" id="SSF55781">
    <property type="entry name" value="GAF domain-like"/>
    <property type="match status" value="1"/>
</dbReference>
<evidence type="ECO:0000313" key="3">
    <source>
        <dbReference type="EMBL" id="MBC5628251.1"/>
    </source>
</evidence>
<feature type="repeat" description="TPR" evidence="1">
    <location>
        <begin position="294"/>
        <end position="327"/>
    </location>
</feature>
<dbReference type="SMART" id="SM00028">
    <property type="entry name" value="TPR"/>
    <property type="match status" value="4"/>
</dbReference>
<keyword evidence="1" id="KW-0802">TPR repeat</keyword>
<dbReference type="InterPro" id="IPR000160">
    <property type="entry name" value="GGDEF_dom"/>
</dbReference>
<dbReference type="CDD" id="cd01949">
    <property type="entry name" value="GGDEF"/>
    <property type="match status" value="1"/>
</dbReference>
<dbReference type="Gene3D" id="3.30.450.40">
    <property type="match status" value="1"/>
</dbReference>
<dbReference type="PROSITE" id="PS50887">
    <property type="entry name" value="GGDEF"/>
    <property type="match status" value="1"/>
</dbReference>
<gene>
    <name evidence="3" type="ORF">H8S20_05020</name>
</gene>
<dbReference type="InterPro" id="IPR019734">
    <property type="entry name" value="TPR_rpt"/>
</dbReference>
<proteinExistence type="predicted"/>
<reference evidence="3 4" key="1">
    <citation type="submission" date="2020-08" db="EMBL/GenBank/DDBJ databases">
        <title>Genome public.</title>
        <authorList>
            <person name="Liu C."/>
            <person name="Sun Q."/>
        </authorList>
    </citation>
    <scope>NUCLEOTIDE SEQUENCE [LARGE SCALE GENOMIC DNA]</scope>
    <source>
        <strain evidence="3 4">NSJ-6</strain>
    </source>
</reference>
<sequence length="700" mass="81740">MNFEEIIKNLEKLEPDKEYIKIICRNINELEYRASRDIYEKLIEYVKERGLSYAYPWIIHNYGWIQHGLGNFKKAIEVHTEAYKIFERENDHDGILATINALVGNYSFTQQFDRAIEYGIKGIELAEKIGNYQALNSIKNNMSITYVEIGEYGKAKSLLEQISNLPNIDIKHNKIVNLINLAECERELNNYDISINYLENALELAKDFSVNLIPGVLEEMGRTYCAKGLYNLADERFSESVRISRDTEHKLCLNEALLYWSEVDLKKERYNGAIIKLKEVEENIESVNSIRNKNKIYYNMSLAYKALGNYESAYSYLEKVNHLQREMFKKTSIASIKNLDKKRLEDEETVYKSLYKQTEALYSVGQRITTNLNRKNIYKVIAEEMKNLIKCDVLQVSLINTENKTLEYKLCMNMGKDLEMVPINLNDENRFGVYAIKHKQEILINDLNKEYYKYFNNFESYIDKLSKEQNRTSERFSQSMIFVPIIIHDRVIGVMSVQSYEKNMFTLKDVNTLKILSTYVGIALENSKLYKELKYRANYDVLTKIFNRREILRRSEKIYNKVKKDLESYCIMMIDVDNFKNINDTYGHQIGDKVLATVAKTIKESIREDDIVGRYGGEEFIVIVKDDYNSNLKMAERIRGNIEKIVINVDENKFIKVTSSIGITEMDAKDKTLQQIISDSDKALYEAKNTGKNKVVANYV</sequence>
<dbReference type="SUPFAM" id="SSF55073">
    <property type="entry name" value="Nucleotide cyclase"/>
    <property type="match status" value="1"/>
</dbReference>
<evidence type="ECO:0000259" key="2">
    <source>
        <dbReference type="PROSITE" id="PS50887"/>
    </source>
</evidence>
<dbReference type="Pfam" id="PF00990">
    <property type="entry name" value="GGDEF"/>
    <property type="match status" value="1"/>
</dbReference>
<evidence type="ECO:0000313" key="4">
    <source>
        <dbReference type="Proteomes" id="UP000596929"/>
    </source>
</evidence>
<dbReference type="SMART" id="SM00065">
    <property type="entry name" value="GAF"/>
    <property type="match status" value="1"/>
</dbReference>
<dbReference type="InterPro" id="IPR011990">
    <property type="entry name" value="TPR-like_helical_dom_sf"/>
</dbReference>
<dbReference type="Pfam" id="PF13181">
    <property type="entry name" value="TPR_8"/>
    <property type="match status" value="2"/>
</dbReference>
<dbReference type="NCBIfam" id="TIGR00254">
    <property type="entry name" value="GGDEF"/>
    <property type="match status" value="1"/>
</dbReference>
<organism evidence="3 4">
    <name type="scientific">Clostridium hominis</name>
    <dbReference type="NCBI Taxonomy" id="2763036"/>
    <lineage>
        <taxon>Bacteria</taxon>
        <taxon>Bacillati</taxon>
        <taxon>Bacillota</taxon>
        <taxon>Clostridia</taxon>
        <taxon>Eubacteriales</taxon>
        <taxon>Clostridiaceae</taxon>
        <taxon>Clostridium</taxon>
    </lineage>
</organism>
<dbReference type="SMART" id="SM00267">
    <property type="entry name" value="GGDEF"/>
    <property type="match status" value="1"/>
</dbReference>
<feature type="domain" description="GGDEF" evidence="2">
    <location>
        <begin position="567"/>
        <end position="700"/>
    </location>
</feature>
<dbReference type="Proteomes" id="UP000596929">
    <property type="component" value="Unassembled WGS sequence"/>
</dbReference>
<accession>A0ABR7DA34</accession>
<keyword evidence="4" id="KW-1185">Reference proteome</keyword>
<dbReference type="InterPro" id="IPR029787">
    <property type="entry name" value="Nucleotide_cyclase"/>
</dbReference>
<dbReference type="RefSeq" id="WP_032117811.1">
    <property type="nucleotide sequence ID" value="NZ_JACOOO010000005.1"/>
</dbReference>
<protein>
    <submittedName>
        <fullName evidence="3">Diguanylate cyclase</fullName>
    </submittedName>
</protein>
<dbReference type="PANTHER" id="PTHR45138:SF9">
    <property type="entry name" value="DIGUANYLATE CYCLASE DGCM-RELATED"/>
    <property type="match status" value="1"/>
</dbReference>
<dbReference type="Pfam" id="PF13185">
    <property type="entry name" value="GAF_2"/>
    <property type="match status" value="1"/>
</dbReference>
<name>A0ABR7DA34_9CLOT</name>
<dbReference type="PANTHER" id="PTHR45138">
    <property type="entry name" value="REGULATORY COMPONENTS OF SENSORY TRANSDUCTION SYSTEM"/>
    <property type="match status" value="1"/>
</dbReference>
<dbReference type="Gene3D" id="3.30.70.270">
    <property type="match status" value="1"/>
</dbReference>
<dbReference type="EMBL" id="JACOOO010000005">
    <property type="protein sequence ID" value="MBC5628251.1"/>
    <property type="molecule type" value="Genomic_DNA"/>
</dbReference>
<dbReference type="InterPro" id="IPR003018">
    <property type="entry name" value="GAF"/>
</dbReference>
<dbReference type="Gene3D" id="1.25.40.10">
    <property type="entry name" value="Tetratricopeptide repeat domain"/>
    <property type="match status" value="2"/>
</dbReference>
<dbReference type="InterPro" id="IPR029016">
    <property type="entry name" value="GAF-like_dom_sf"/>
</dbReference>
<evidence type="ECO:0000256" key="1">
    <source>
        <dbReference type="PROSITE-ProRule" id="PRU00339"/>
    </source>
</evidence>
<dbReference type="SUPFAM" id="SSF48452">
    <property type="entry name" value="TPR-like"/>
    <property type="match status" value="2"/>
</dbReference>
<comment type="caution">
    <text evidence="3">The sequence shown here is derived from an EMBL/GenBank/DDBJ whole genome shotgun (WGS) entry which is preliminary data.</text>
</comment>
<dbReference type="InterPro" id="IPR043128">
    <property type="entry name" value="Rev_trsase/Diguanyl_cyclase"/>
</dbReference>
<dbReference type="PROSITE" id="PS50005">
    <property type="entry name" value="TPR"/>
    <property type="match status" value="1"/>
</dbReference>
<dbReference type="InterPro" id="IPR050469">
    <property type="entry name" value="Diguanylate_Cyclase"/>
</dbReference>